<dbReference type="Pfam" id="PF00080">
    <property type="entry name" value="Sod_Cu"/>
    <property type="match status" value="1"/>
</dbReference>
<accession>A0A140D6R9</accession>
<dbReference type="InterPro" id="IPR024134">
    <property type="entry name" value="SOD_Cu/Zn_/chaperone"/>
</dbReference>
<dbReference type="InterPro" id="IPR036423">
    <property type="entry name" value="SOD-like_Cu/Zn_dom_sf"/>
</dbReference>
<dbReference type="SMR" id="A0A140D6R9"/>
<keyword evidence="3" id="KW-0560">Oxidoreductase</keyword>
<dbReference type="GO" id="GO:0005507">
    <property type="term" value="F:copper ion binding"/>
    <property type="evidence" value="ECO:0007669"/>
    <property type="project" value="InterPro"/>
</dbReference>
<dbReference type="SUPFAM" id="SSF49329">
    <property type="entry name" value="Cu,Zn superoxide dismutase-like"/>
    <property type="match status" value="1"/>
</dbReference>
<organism evidence="3">
    <name type="scientific">Sinohyriopsis cumingii</name>
    <name type="common">Triangle sail mussel</name>
    <name type="synonym">Hyriopsis cumingii</name>
    <dbReference type="NCBI Taxonomy" id="165450"/>
    <lineage>
        <taxon>Eukaryota</taxon>
        <taxon>Metazoa</taxon>
        <taxon>Spiralia</taxon>
        <taxon>Lophotrochozoa</taxon>
        <taxon>Mollusca</taxon>
        <taxon>Bivalvia</taxon>
        <taxon>Autobranchia</taxon>
        <taxon>Heteroconchia</taxon>
        <taxon>Palaeoheterodonta</taxon>
        <taxon>Unionida</taxon>
        <taxon>Unionoidea</taxon>
        <taxon>Unionidae</taxon>
        <taxon>Gonideinae</taxon>
        <taxon>Sinohyriopsis</taxon>
    </lineage>
</organism>
<dbReference type="EMBL" id="KT724303">
    <property type="protein sequence ID" value="AMK07587.1"/>
    <property type="molecule type" value="mRNA"/>
</dbReference>
<dbReference type="EC" id="1.15.1.1" evidence="3"/>
<dbReference type="Gene3D" id="2.60.40.200">
    <property type="entry name" value="Superoxide dismutase, copper/zinc binding domain"/>
    <property type="match status" value="1"/>
</dbReference>
<feature type="chain" id="PRO_5007301846" evidence="1">
    <location>
        <begin position="22"/>
        <end position="267"/>
    </location>
</feature>
<reference evidence="3" key="1">
    <citation type="submission" date="2015-09" db="EMBL/GenBank/DDBJ databases">
        <authorList>
            <person name="Jackson K.R."/>
            <person name="Lunt B.L."/>
            <person name="Fisher J.N.B."/>
            <person name="Gardner A.V."/>
            <person name="Bailey M.E."/>
            <person name="Deus L.M."/>
            <person name="Earl A.S."/>
            <person name="Gibby P.D."/>
            <person name="Hartmann K.A."/>
            <person name="Liu J.E."/>
            <person name="Manci A.M."/>
            <person name="Nielsen D.A."/>
            <person name="Solomon M.B."/>
            <person name="Breakwell D.P."/>
            <person name="Burnett S.H."/>
            <person name="Grose J.H."/>
        </authorList>
    </citation>
    <scope>NUCLEOTIDE SEQUENCE</scope>
</reference>
<dbReference type="AlphaFoldDB" id="A0A140D6R9"/>
<reference evidence="3" key="2">
    <citation type="submission" date="2016-02" db="EMBL/GenBank/DDBJ databases">
        <title>Cloning and expression analysis of a novel SOD gene from mussel Hyriopsis cumingii.</title>
        <authorList>
            <person name="Qian Y."/>
            <person name="Lv S."/>
            <person name="Yi L."/>
        </authorList>
    </citation>
    <scope>NUCLEOTIDE SEQUENCE</scope>
</reference>
<dbReference type="PANTHER" id="PTHR10003">
    <property type="entry name" value="SUPEROXIDE DISMUTASE CU-ZN -RELATED"/>
    <property type="match status" value="1"/>
</dbReference>
<feature type="signal peptide" evidence="1">
    <location>
        <begin position="1"/>
        <end position="21"/>
    </location>
</feature>
<protein>
    <submittedName>
        <fullName evidence="3">Cu/Zn superoxide dismutase</fullName>
        <ecNumber evidence="3">1.15.1.1</ecNumber>
    </submittedName>
</protein>
<feature type="domain" description="Superoxide dismutase copper/zinc binding" evidence="2">
    <location>
        <begin position="70"/>
        <end position="215"/>
    </location>
</feature>
<keyword evidence="1" id="KW-0732">Signal</keyword>
<dbReference type="GO" id="GO:0004784">
    <property type="term" value="F:superoxide dismutase activity"/>
    <property type="evidence" value="ECO:0007669"/>
    <property type="project" value="UniProtKB-EC"/>
</dbReference>
<dbReference type="InterPro" id="IPR001424">
    <property type="entry name" value="SOD_Cu_Zn_dom"/>
</dbReference>
<evidence type="ECO:0000313" key="3">
    <source>
        <dbReference type="EMBL" id="AMK07587.1"/>
    </source>
</evidence>
<evidence type="ECO:0000259" key="2">
    <source>
        <dbReference type="Pfam" id="PF00080"/>
    </source>
</evidence>
<name>A0A140D6R9_SINCU</name>
<evidence type="ECO:0000256" key="1">
    <source>
        <dbReference type="SAM" id="SignalP"/>
    </source>
</evidence>
<sequence>MALSVAFVSALLCVSFQVILGQGPLVLPVPGPGVPDGVSPFGPPGGAPPLVLDRFVYGTCYFNNTFSTIRGRVDIRQDNQIQPPRIDVRVQVVGLEQTLMSDMEHGLHVHEWGDVSNNCYNAGPHFDTDQRSFHGGPNGIGRTNRHDGDWGNLKQSNAGVINTQFQVQGMSLTGDIGIQGRAIVLKEGRDDLGRGGNPSSLQTGNSGRPISCCPIGLADATNWNNPLIQNGQFVGQTNGFNTFNSGINGMNGMNSFNTMNGQANFMG</sequence>
<proteinExistence type="evidence at transcript level"/>
<dbReference type="PRINTS" id="PR00068">
    <property type="entry name" value="CUZNDISMTASE"/>
</dbReference>